<dbReference type="CDD" id="cd06779">
    <property type="entry name" value="cpPDZ_Deg_HtrA-like"/>
    <property type="match status" value="1"/>
</dbReference>
<keyword evidence="2" id="KW-0645">Protease</keyword>
<dbReference type="Pfam" id="PF17820">
    <property type="entry name" value="PDZ_6"/>
    <property type="match status" value="1"/>
</dbReference>
<dbReference type="EC" id="3.4.21.107" evidence="10"/>
<dbReference type="NCBIfam" id="TIGR02037">
    <property type="entry name" value="degP_htrA_DO"/>
    <property type="match status" value="1"/>
</dbReference>
<dbReference type="GO" id="GO:0016787">
    <property type="term" value="F:hydrolase activity"/>
    <property type="evidence" value="ECO:0007669"/>
    <property type="project" value="UniProtKB-KW"/>
</dbReference>
<gene>
    <name evidence="10" type="ORF">Q0812_12590</name>
</gene>
<dbReference type="InterPro" id="IPR001940">
    <property type="entry name" value="Peptidase_S1C"/>
</dbReference>
<comment type="caution">
    <text evidence="10">The sequence shown here is derived from an EMBL/GenBank/DDBJ whole genome shotgun (WGS) entry which is preliminary data.</text>
</comment>
<evidence type="ECO:0000256" key="6">
    <source>
        <dbReference type="ARBA" id="ARBA00022801"/>
    </source>
</evidence>
<keyword evidence="6 10" id="KW-0378">Hydrolase</keyword>
<dbReference type="InterPro" id="IPR011782">
    <property type="entry name" value="Pept_S1C_Do"/>
</dbReference>
<evidence type="ECO:0000256" key="8">
    <source>
        <dbReference type="SAM" id="SignalP"/>
    </source>
</evidence>
<dbReference type="InterPro" id="IPR036034">
    <property type="entry name" value="PDZ_sf"/>
</dbReference>
<evidence type="ECO:0000313" key="11">
    <source>
        <dbReference type="Proteomes" id="UP001169063"/>
    </source>
</evidence>
<organism evidence="10 11">
    <name type="scientific">Peiella sedimenti</name>
    <dbReference type="NCBI Taxonomy" id="3061083"/>
    <lineage>
        <taxon>Bacteria</taxon>
        <taxon>Pseudomonadati</taxon>
        <taxon>Pseudomonadota</taxon>
        <taxon>Alphaproteobacteria</taxon>
        <taxon>Caulobacterales</taxon>
        <taxon>Caulobacteraceae</taxon>
        <taxon>Peiella</taxon>
    </lineage>
</organism>
<evidence type="ECO:0000256" key="3">
    <source>
        <dbReference type="ARBA" id="ARBA00022729"/>
    </source>
</evidence>
<feature type="chain" id="PRO_5045723425" evidence="8">
    <location>
        <begin position="24"/>
        <end position="476"/>
    </location>
</feature>
<dbReference type="SUPFAM" id="SSF50494">
    <property type="entry name" value="Trypsin-like serine proteases"/>
    <property type="match status" value="1"/>
</dbReference>
<sequence length="476" mass="49597">MLTSGWRLMKTTSLALALCLSLAACGQADRSKAQEGFNDSLAERDRRVPADADTMRESFAPVARVAGPAVVNISALQLVRQRDPFWEFFGGQPRVGVAQSIGSGVIVRSDGVVVTNNHVIQGAQEIRIVLSDRREYEARVLLADPRQDLAVLKIDELDEELPVLRIDDRENLQVGDLVLAIGNPFGVGQTVTSGIISALNRTETGISDSSSFVQTDAAINPGNSGGALVDMDGDLIGINTAIFSRSGSSAGVGFAIPAAAVRRAVESAVGGSRTIIRPWLGATGQGVTAEIARSLGLDRPSGVVVSEVYPNSPAARAGIREGDIITAVDGNEVNDLSGLNFRVGAARPGTQAQISLLRDGRAQTVTARLDTAPDGPRDPRRIQGRNPFSGATFVNLTPAAADELGASAFTGPGALVTEAPQGSIAAAIGLQPGDVVTAVNGRPIRSSRELAEAAAAYQGGSVVTIIRDGRERSARL</sequence>
<dbReference type="Gene3D" id="2.40.10.120">
    <property type="match status" value="1"/>
</dbReference>
<dbReference type="InterPro" id="IPR001478">
    <property type="entry name" value="PDZ"/>
</dbReference>
<evidence type="ECO:0000256" key="4">
    <source>
        <dbReference type="ARBA" id="ARBA00022737"/>
    </source>
</evidence>
<dbReference type="InterPro" id="IPR041489">
    <property type="entry name" value="PDZ_6"/>
</dbReference>
<reference evidence="10" key="1">
    <citation type="submission" date="2023-07" db="EMBL/GenBank/DDBJ databases">
        <title>Brevundimonas soil sp. nov., isolated from the soil of chemical plant.</title>
        <authorList>
            <person name="Wu N."/>
        </authorList>
    </citation>
    <scope>NUCLEOTIDE SEQUENCE</scope>
    <source>
        <strain evidence="10">XZ-24</strain>
    </source>
</reference>
<dbReference type="Gene3D" id="2.30.42.10">
    <property type="match status" value="2"/>
</dbReference>
<keyword evidence="11" id="KW-1185">Reference proteome</keyword>
<evidence type="ECO:0000256" key="5">
    <source>
        <dbReference type="ARBA" id="ARBA00022764"/>
    </source>
</evidence>
<dbReference type="RefSeq" id="WP_302110699.1">
    <property type="nucleotide sequence ID" value="NZ_JAUKTR010000006.1"/>
</dbReference>
<keyword evidence="5" id="KW-0574">Periplasm</keyword>
<evidence type="ECO:0000259" key="9">
    <source>
        <dbReference type="PROSITE" id="PS50106"/>
    </source>
</evidence>
<evidence type="ECO:0000256" key="7">
    <source>
        <dbReference type="ARBA" id="ARBA00022825"/>
    </source>
</evidence>
<dbReference type="PROSITE" id="PS51257">
    <property type="entry name" value="PROKAR_LIPOPROTEIN"/>
    <property type="match status" value="1"/>
</dbReference>
<feature type="domain" description="PDZ" evidence="9">
    <location>
        <begin position="393"/>
        <end position="446"/>
    </location>
</feature>
<dbReference type="PANTHER" id="PTHR43343:SF3">
    <property type="entry name" value="PROTEASE DO-LIKE 8, CHLOROPLASTIC"/>
    <property type="match status" value="1"/>
</dbReference>
<evidence type="ECO:0000313" key="10">
    <source>
        <dbReference type="EMBL" id="MDO1560267.1"/>
    </source>
</evidence>
<dbReference type="CDD" id="cd10839">
    <property type="entry name" value="cpPDZ1_DegP-like"/>
    <property type="match status" value="1"/>
</dbReference>
<dbReference type="Pfam" id="PF13365">
    <property type="entry name" value="Trypsin_2"/>
    <property type="match status" value="1"/>
</dbReference>
<feature type="domain" description="PDZ" evidence="9">
    <location>
        <begin position="295"/>
        <end position="337"/>
    </location>
</feature>
<dbReference type="EMBL" id="JAUKTR010000006">
    <property type="protein sequence ID" value="MDO1560267.1"/>
    <property type="molecule type" value="Genomic_DNA"/>
</dbReference>
<dbReference type="SUPFAM" id="SSF50156">
    <property type="entry name" value="PDZ domain-like"/>
    <property type="match status" value="2"/>
</dbReference>
<dbReference type="InterPro" id="IPR009003">
    <property type="entry name" value="Peptidase_S1_PA"/>
</dbReference>
<keyword evidence="7" id="KW-0720">Serine protease</keyword>
<protein>
    <submittedName>
        <fullName evidence="10">Do family serine endopeptidase</fullName>
        <ecNumber evidence="10">3.4.21.107</ecNumber>
    </submittedName>
</protein>
<dbReference type="PROSITE" id="PS50106">
    <property type="entry name" value="PDZ"/>
    <property type="match status" value="2"/>
</dbReference>
<evidence type="ECO:0000256" key="2">
    <source>
        <dbReference type="ARBA" id="ARBA00022670"/>
    </source>
</evidence>
<comment type="subcellular location">
    <subcellularLocation>
        <location evidence="1">Periplasm</location>
    </subcellularLocation>
</comment>
<keyword evidence="3 8" id="KW-0732">Signal</keyword>
<proteinExistence type="predicted"/>
<dbReference type="PRINTS" id="PR00834">
    <property type="entry name" value="PROTEASES2C"/>
</dbReference>
<feature type="signal peptide" evidence="8">
    <location>
        <begin position="1"/>
        <end position="23"/>
    </location>
</feature>
<evidence type="ECO:0000256" key="1">
    <source>
        <dbReference type="ARBA" id="ARBA00004418"/>
    </source>
</evidence>
<dbReference type="Proteomes" id="UP001169063">
    <property type="component" value="Unassembled WGS sequence"/>
</dbReference>
<dbReference type="Pfam" id="PF13180">
    <property type="entry name" value="PDZ_2"/>
    <property type="match status" value="1"/>
</dbReference>
<dbReference type="SMART" id="SM00228">
    <property type="entry name" value="PDZ"/>
    <property type="match status" value="2"/>
</dbReference>
<dbReference type="InterPro" id="IPR051201">
    <property type="entry name" value="Chloro_Bact_Ser_Proteases"/>
</dbReference>
<accession>A0ABT8SNW4</accession>
<dbReference type="PANTHER" id="PTHR43343">
    <property type="entry name" value="PEPTIDASE S12"/>
    <property type="match status" value="1"/>
</dbReference>
<name>A0ABT8SNW4_9CAUL</name>
<keyword evidence="4" id="KW-0677">Repeat</keyword>